<reference evidence="3" key="1">
    <citation type="journal article" date="2020" name="mSystems">
        <title>Genome- and Community-Level Interaction Insights into Carbon Utilization and Element Cycling Functions of Hydrothermarchaeota in Hydrothermal Sediment.</title>
        <authorList>
            <person name="Zhou Z."/>
            <person name="Liu Y."/>
            <person name="Xu W."/>
            <person name="Pan J."/>
            <person name="Luo Z.H."/>
            <person name="Li M."/>
        </authorList>
    </citation>
    <scope>NUCLEOTIDE SEQUENCE [LARGE SCALE GENOMIC DNA]</scope>
    <source>
        <strain evidence="3">HyVt-28</strain>
    </source>
</reference>
<feature type="domain" description="YknX-like C-terminal permuted SH3-like" evidence="2">
    <location>
        <begin position="206"/>
        <end position="273"/>
    </location>
</feature>
<dbReference type="SUPFAM" id="SSF51230">
    <property type="entry name" value="Single hybrid motif"/>
    <property type="match status" value="1"/>
</dbReference>
<dbReference type="GO" id="GO:1990281">
    <property type="term" value="C:efflux pump complex"/>
    <property type="evidence" value="ECO:0007669"/>
    <property type="project" value="TreeGrafter"/>
</dbReference>
<dbReference type="InterPro" id="IPR011053">
    <property type="entry name" value="Single_hybrid_motif"/>
</dbReference>
<dbReference type="PANTHER" id="PTHR30469:SF33">
    <property type="entry name" value="SLR1207 PROTEIN"/>
    <property type="match status" value="1"/>
</dbReference>
<evidence type="ECO:0000259" key="1">
    <source>
        <dbReference type="Pfam" id="PF25917"/>
    </source>
</evidence>
<dbReference type="PANTHER" id="PTHR30469">
    <property type="entry name" value="MULTIDRUG RESISTANCE PROTEIN MDTA"/>
    <property type="match status" value="1"/>
</dbReference>
<protein>
    <submittedName>
        <fullName evidence="3">HlyD family efflux transporter periplasmic adaptor subunit</fullName>
    </submittedName>
</protein>
<dbReference type="Proteomes" id="UP000886381">
    <property type="component" value="Unassembled WGS sequence"/>
</dbReference>
<dbReference type="EMBL" id="DRDR01000036">
    <property type="protein sequence ID" value="HDL59970.1"/>
    <property type="molecule type" value="Genomic_DNA"/>
</dbReference>
<dbReference type="GO" id="GO:0015562">
    <property type="term" value="F:efflux transmembrane transporter activity"/>
    <property type="evidence" value="ECO:0007669"/>
    <property type="project" value="TreeGrafter"/>
</dbReference>
<gene>
    <name evidence="3" type="ORF">ENH14_00780</name>
</gene>
<dbReference type="Gene3D" id="2.40.420.20">
    <property type="match status" value="1"/>
</dbReference>
<dbReference type="Pfam" id="PF25989">
    <property type="entry name" value="YknX_C"/>
    <property type="match status" value="1"/>
</dbReference>
<name>A0A7V0LUH6_UNCW3</name>
<comment type="caution">
    <text evidence="3">The sequence shown here is derived from an EMBL/GenBank/DDBJ whole genome shotgun (WGS) entry which is preliminary data.</text>
</comment>
<sequence length="278" mass="30707">MKKFIAILIFFSVLGAQENIEKKFLVNASTVKKGYIAEYVYSYGRITSDKEALVYPTMPGKLIKYLVKEGERVKKDQVIALLDRDIPGVKTEPLKVKSPIDGIVTVEYGKIGQMMVQSMPVAMVVGDKRWVESGIAAEDIRKIKVGQRAFVKEDKIRYQGRVVRKSFGIDPMTGTGKVYIEVPKANLLPGATVGVEVAVRENKNALYIPVNALVEREGKVFVFKYRDGKAHMVEVKTGIEGKGFVEVEGDLMPGDTVITLGAEGLYEGADVEIKGEVK</sequence>
<evidence type="ECO:0000259" key="2">
    <source>
        <dbReference type="Pfam" id="PF25989"/>
    </source>
</evidence>
<feature type="domain" description="Multidrug resistance protein MdtA-like barrel-sandwich hybrid" evidence="1">
    <location>
        <begin position="53"/>
        <end position="125"/>
    </location>
</feature>
<dbReference type="Gene3D" id="2.40.30.170">
    <property type="match status" value="1"/>
</dbReference>
<accession>A0A7V0LUH6</accession>
<dbReference type="AlphaFoldDB" id="A0A7V0LUH6"/>
<dbReference type="Pfam" id="PF25917">
    <property type="entry name" value="BSH_RND"/>
    <property type="match status" value="1"/>
</dbReference>
<evidence type="ECO:0000313" key="3">
    <source>
        <dbReference type="EMBL" id="HDL59970.1"/>
    </source>
</evidence>
<dbReference type="InterPro" id="IPR058625">
    <property type="entry name" value="MdtA-like_BSH"/>
</dbReference>
<organism evidence="3">
    <name type="scientific">candidate division WOR-3 bacterium</name>
    <dbReference type="NCBI Taxonomy" id="2052148"/>
    <lineage>
        <taxon>Bacteria</taxon>
        <taxon>Bacteria division WOR-3</taxon>
    </lineage>
</organism>
<dbReference type="Gene3D" id="2.40.50.100">
    <property type="match status" value="1"/>
</dbReference>
<proteinExistence type="predicted"/>
<dbReference type="InterPro" id="IPR058637">
    <property type="entry name" value="YknX-like_C"/>
</dbReference>